<evidence type="ECO:0000259" key="3">
    <source>
        <dbReference type="Pfam" id="PF04321"/>
    </source>
</evidence>
<keyword evidence="2" id="KW-0560">Oxidoreductase</keyword>
<evidence type="ECO:0000313" key="4">
    <source>
        <dbReference type="EMBL" id="KUK46263.1"/>
    </source>
</evidence>
<comment type="function">
    <text evidence="2">Catalyzes the reduction of dTDP-6-deoxy-L-lyxo-4-hexulose to yield dTDP-L-rhamnose.</text>
</comment>
<accession>A0A101FXG0</accession>
<dbReference type="PANTHER" id="PTHR10491">
    <property type="entry name" value="DTDP-4-DEHYDRORHAMNOSE REDUCTASE"/>
    <property type="match status" value="1"/>
</dbReference>
<comment type="pathway">
    <text evidence="2">Carbohydrate biosynthesis; dTDP-L-rhamnose biosynthesis.</text>
</comment>
<comment type="similarity">
    <text evidence="1 2">Belongs to the dTDP-4-dehydrorhamnose reductase family.</text>
</comment>
<dbReference type="Proteomes" id="UP000064249">
    <property type="component" value="Unassembled WGS sequence"/>
</dbReference>
<sequence length="307" mass="34364">MRVLVSGASGLLGLNFCLRFASEHTIDGIVHSHVLTDLPFTVQSEDLTEEKNARTLIECYKPDLLVHCAALADIDACEQDPDRARFLNAELPGWLAEECEQHSVKMVHISTDAVFDGTQEGKYVETDATHPVSVYAQTKLAGEQAVRQVSYSAFIARVNFYGYSISGRHSLAEFFLRNLQAGKPMYGFTDMEFSPFYVLDLAETLMKGIEKDLHGIYHVTSPQSQSKYSFGVEIARKWGLNEELVSPRSVQEADFLTAPRSLNLALNPGKLEKALGIQLPSQQDGLDRFYEDYKDGLAQRIYNLNIE</sequence>
<dbReference type="InterPro" id="IPR036291">
    <property type="entry name" value="NAD(P)-bd_dom_sf"/>
</dbReference>
<reference evidence="4 5" key="1">
    <citation type="journal article" date="2015" name="MBio">
        <title>Genome-Resolved Metagenomic Analysis Reveals Roles for Candidate Phyla and Other Microbial Community Members in Biogeochemical Transformations in Oil Reservoirs.</title>
        <authorList>
            <person name="Hu P."/>
            <person name="Tom L."/>
            <person name="Singh A."/>
            <person name="Thomas B.C."/>
            <person name="Baker B.J."/>
            <person name="Piceno Y.M."/>
            <person name="Andersen G.L."/>
            <person name="Banfield J.F."/>
        </authorList>
    </citation>
    <scope>NUCLEOTIDE SEQUENCE [LARGE SCALE GENOMIC DNA]</scope>
    <source>
        <strain evidence="4">46_16</strain>
    </source>
</reference>
<evidence type="ECO:0000256" key="1">
    <source>
        <dbReference type="ARBA" id="ARBA00010944"/>
    </source>
</evidence>
<dbReference type="CDD" id="cd05254">
    <property type="entry name" value="dTDP_HR_like_SDR_e"/>
    <property type="match status" value="1"/>
</dbReference>
<dbReference type="InterPro" id="IPR029903">
    <property type="entry name" value="RmlD-like-bd"/>
</dbReference>
<comment type="caution">
    <text evidence="4">The sequence shown here is derived from an EMBL/GenBank/DDBJ whole genome shotgun (WGS) entry which is preliminary data.</text>
</comment>
<dbReference type="PANTHER" id="PTHR10491:SF4">
    <property type="entry name" value="METHIONINE ADENOSYLTRANSFERASE 2 SUBUNIT BETA"/>
    <property type="match status" value="1"/>
</dbReference>
<dbReference type="Gene3D" id="3.40.50.720">
    <property type="entry name" value="NAD(P)-binding Rossmann-like Domain"/>
    <property type="match status" value="1"/>
</dbReference>
<dbReference type="EMBL" id="LGFU01000047">
    <property type="protein sequence ID" value="KUK46263.1"/>
    <property type="molecule type" value="Genomic_DNA"/>
</dbReference>
<protein>
    <recommendedName>
        <fullName evidence="2">dTDP-4-dehydrorhamnose reductase</fullName>
        <ecNumber evidence="2">1.1.1.133</ecNumber>
    </recommendedName>
</protein>
<keyword evidence="2" id="KW-0521">NADP</keyword>
<dbReference type="UniPathway" id="UPA00124"/>
<dbReference type="AlphaFoldDB" id="A0A101FXG0"/>
<dbReference type="Pfam" id="PF04321">
    <property type="entry name" value="RmlD_sub_bind"/>
    <property type="match status" value="1"/>
</dbReference>
<name>A0A101FXG0_9CHLR</name>
<dbReference type="GO" id="GO:0019305">
    <property type="term" value="P:dTDP-rhamnose biosynthetic process"/>
    <property type="evidence" value="ECO:0007669"/>
    <property type="project" value="UniProtKB-UniPathway"/>
</dbReference>
<organism evidence="4 5">
    <name type="scientific">Anaerolinea thermophila</name>
    <dbReference type="NCBI Taxonomy" id="167964"/>
    <lineage>
        <taxon>Bacteria</taxon>
        <taxon>Bacillati</taxon>
        <taxon>Chloroflexota</taxon>
        <taxon>Anaerolineae</taxon>
        <taxon>Anaerolineales</taxon>
        <taxon>Anaerolineaceae</taxon>
        <taxon>Anaerolinea</taxon>
    </lineage>
</organism>
<gene>
    <name evidence="4" type="ORF">XD73_0859</name>
</gene>
<proteinExistence type="inferred from homology"/>
<dbReference type="EC" id="1.1.1.133" evidence="2"/>
<dbReference type="InterPro" id="IPR005913">
    <property type="entry name" value="dTDP_dehydrorham_reduct"/>
</dbReference>
<feature type="domain" description="RmlD-like substrate binding" evidence="3">
    <location>
        <begin position="1"/>
        <end position="293"/>
    </location>
</feature>
<evidence type="ECO:0000313" key="5">
    <source>
        <dbReference type="Proteomes" id="UP000064249"/>
    </source>
</evidence>
<dbReference type="SUPFAM" id="SSF51735">
    <property type="entry name" value="NAD(P)-binding Rossmann-fold domains"/>
    <property type="match status" value="1"/>
</dbReference>
<evidence type="ECO:0000256" key="2">
    <source>
        <dbReference type="RuleBase" id="RU364082"/>
    </source>
</evidence>
<dbReference type="GO" id="GO:0008831">
    <property type="term" value="F:dTDP-4-dehydrorhamnose reductase activity"/>
    <property type="evidence" value="ECO:0007669"/>
    <property type="project" value="UniProtKB-EC"/>
</dbReference>